<evidence type="ECO:0000256" key="4">
    <source>
        <dbReference type="ARBA" id="ARBA00013059"/>
    </source>
</evidence>
<gene>
    <name evidence="15" type="ORF">DASB73_028600</name>
</gene>
<keyword evidence="6 13" id="KW-0808">Transferase</keyword>
<comment type="caution">
    <text evidence="15">The sequence shown here is derived from an EMBL/GenBank/DDBJ whole genome shotgun (WGS) entry which is preliminary data.</text>
</comment>
<dbReference type="GO" id="GO:0004072">
    <property type="term" value="F:aspartate kinase activity"/>
    <property type="evidence" value="ECO:0007669"/>
    <property type="project" value="UniProtKB-EC"/>
</dbReference>
<keyword evidence="7" id="KW-0028">Amino-acid biosynthesis</keyword>
<comment type="pathway">
    <text evidence="1">Amino-acid biosynthesis; L-methionine biosynthesis via de novo pathway; L-homoserine from L-aspartate: step 1/3.</text>
</comment>
<dbReference type="InterPro" id="IPR036393">
    <property type="entry name" value="AceGlu_kinase-like_sf"/>
</dbReference>
<evidence type="ECO:0000256" key="7">
    <source>
        <dbReference type="ARBA" id="ARBA00022697"/>
    </source>
</evidence>
<proteinExistence type="inferred from homology"/>
<dbReference type="InterPro" id="IPR002912">
    <property type="entry name" value="ACT_dom"/>
</dbReference>
<dbReference type="Pfam" id="PF00696">
    <property type="entry name" value="AA_kinase"/>
    <property type="match status" value="1"/>
</dbReference>
<dbReference type="PROSITE" id="PS00324">
    <property type="entry name" value="ASPARTOKINASE"/>
    <property type="match status" value="1"/>
</dbReference>
<evidence type="ECO:0000256" key="3">
    <source>
        <dbReference type="ARBA" id="ARBA00010122"/>
    </source>
</evidence>
<dbReference type="GO" id="GO:0005829">
    <property type="term" value="C:cytosol"/>
    <property type="evidence" value="ECO:0007669"/>
    <property type="project" value="TreeGrafter"/>
</dbReference>
<protein>
    <recommendedName>
        <fullName evidence="5 13">Aspartokinase</fullName>
        <ecNumber evidence="4 13">2.7.2.4</ecNumber>
    </recommendedName>
</protein>
<dbReference type="SUPFAM" id="SSF53633">
    <property type="entry name" value="Carbamate kinase-like"/>
    <property type="match status" value="1"/>
</dbReference>
<dbReference type="GO" id="GO:0071266">
    <property type="term" value="P:'de novo' L-methionine biosynthetic process"/>
    <property type="evidence" value="ECO:0007669"/>
    <property type="project" value="UniProtKB-ARBA"/>
</dbReference>
<evidence type="ECO:0000256" key="2">
    <source>
        <dbReference type="ARBA" id="ARBA00005139"/>
    </source>
</evidence>
<keyword evidence="8" id="KW-0547">Nucleotide-binding</keyword>
<comment type="function">
    <text evidence="12">Phosphorylates aspartate, the first step in the biosynthesis of amino acids that derive from aspartate (the aspartate family of amino acids), including methioinine and threonine, the latter of which is a precursor to isoleucine.</text>
</comment>
<dbReference type="GO" id="GO:0009090">
    <property type="term" value="P:homoserine biosynthetic process"/>
    <property type="evidence" value="ECO:0007669"/>
    <property type="project" value="TreeGrafter"/>
</dbReference>
<dbReference type="PANTHER" id="PTHR21499:SF59">
    <property type="entry name" value="ASPARTOKINASE"/>
    <property type="match status" value="1"/>
</dbReference>
<dbReference type="FunFam" id="3.40.1160.10:FF:000023">
    <property type="entry name" value="Probable aspartokinase"/>
    <property type="match status" value="1"/>
</dbReference>
<sequence>MTERDWIVQKFGGTSVGKFPIKIAKEIIDVYEKENRVVVVCSARSNNIKSQGTTTCLIRAAEYSVDRKDFKGVIEGIQDDHLNASRAAISSDHLEIREELERQVISECANVTRILEATNILDEVSDRTMDLVLSVGERLACLFMVSVLKSIGKKAELVDLTRVVSTSTLDINSSSQDFYDHLRTRISSQVEEVARDGAIPVVTGFFGLVPGGLINAVGRGYTDLCAALCAVGLGAKELQIWKEVDGIFTADPRKVPEARLLPQISPEEAAELTYYGSEVIHPFTMDQVIRAHIPIRIKNVMNPPGEGTKVFPVELTDAAENQLLNRGPTAITSKSNIIVLNIVSNRTRQSHGFLAQVFGILDKWRLVVDLISTSEVHVSMAIHEAAPDAALVEALKAIRKFSSVEVTDGLSIVSLVGTEMRHNIGIAAKMFSTLSEIGVNIEMISQGSSEINISCVIHASEVSKALKSLHLQLLSR</sequence>
<evidence type="ECO:0000256" key="13">
    <source>
        <dbReference type="RuleBase" id="RU003448"/>
    </source>
</evidence>
<accession>A0AAV5RLE0</accession>
<evidence type="ECO:0000256" key="11">
    <source>
        <dbReference type="ARBA" id="ARBA00048561"/>
    </source>
</evidence>
<evidence type="ECO:0000256" key="9">
    <source>
        <dbReference type="ARBA" id="ARBA00022777"/>
    </source>
</evidence>
<evidence type="ECO:0000313" key="15">
    <source>
        <dbReference type="EMBL" id="GMM51897.1"/>
    </source>
</evidence>
<evidence type="ECO:0000256" key="5">
    <source>
        <dbReference type="ARBA" id="ARBA00016273"/>
    </source>
</evidence>
<evidence type="ECO:0000256" key="8">
    <source>
        <dbReference type="ARBA" id="ARBA00022741"/>
    </source>
</evidence>
<comment type="catalytic activity">
    <reaction evidence="11">
        <text>L-aspartate + ATP = 4-phospho-L-aspartate + ADP</text>
        <dbReference type="Rhea" id="RHEA:23776"/>
        <dbReference type="ChEBI" id="CHEBI:29991"/>
        <dbReference type="ChEBI" id="CHEBI:30616"/>
        <dbReference type="ChEBI" id="CHEBI:57535"/>
        <dbReference type="ChEBI" id="CHEBI:456216"/>
        <dbReference type="EC" id="2.7.2.4"/>
    </reaction>
    <physiologicalReaction direction="left-to-right" evidence="11">
        <dbReference type="Rhea" id="RHEA:23777"/>
    </physiologicalReaction>
</comment>
<keyword evidence="16" id="KW-1185">Reference proteome</keyword>
<evidence type="ECO:0000256" key="6">
    <source>
        <dbReference type="ARBA" id="ARBA00022679"/>
    </source>
</evidence>
<evidence type="ECO:0000259" key="14">
    <source>
        <dbReference type="PROSITE" id="PS51671"/>
    </source>
</evidence>
<dbReference type="SUPFAM" id="SSF55021">
    <property type="entry name" value="ACT-like"/>
    <property type="match status" value="2"/>
</dbReference>
<feature type="domain" description="ACT" evidence="14">
    <location>
        <begin position="415"/>
        <end position="476"/>
    </location>
</feature>
<name>A0AAV5RLE0_STABA</name>
<reference evidence="15 16" key="1">
    <citation type="journal article" date="2023" name="Elife">
        <title>Identification of key yeast species and microbe-microbe interactions impacting larval growth of Drosophila in the wild.</title>
        <authorList>
            <person name="Mure A."/>
            <person name="Sugiura Y."/>
            <person name="Maeda R."/>
            <person name="Honda K."/>
            <person name="Sakurai N."/>
            <person name="Takahashi Y."/>
            <person name="Watada M."/>
            <person name="Katoh T."/>
            <person name="Gotoh A."/>
            <person name="Gotoh Y."/>
            <person name="Taniguchi I."/>
            <person name="Nakamura K."/>
            <person name="Hayashi T."/>
            <person name="Katayama T."/>
            <person name="Uemura T."/>
            <person name="Hattori Y."/>
        </authorList>
    </citation>
    <scope>NUCLEOTIDE SEQUENCE [LARGE SCALE GENOMIC DNA]</scope>
    <source>
        <strain evidence="15 16">SB-73</strain>
    </source>
</reference>
<dbReference type="EC" id="2.7.2.4" evidence="4 13"/>
<organism evidence="15 16">
    <name type="scientific">Starmerella bacillaris</name>
    <name type="common">Yeast</name>
    <name type="synonym">Candida zemplinina</name>
    <dbReference type="NCBI Taxonomy" id="1247836"/>
    <lineage>
        <taxon>Eukaryota</taxon>
        <taxon>Fungi</taxon>
        <taxon>Dikarya</taxon>
        <taxon>Ascomycota</taxon>
        <taxon>Saccharomycotina</taxon>
        <taxon>Dipodascomycetes</taxon>
        <taxon>Dipodascales</taxon>
        <taxon>Trichomonascaceae</taxon>
        <taxon>Starmerella</taxon>
    </lineage>
</organism>
<dbReference type="GO" id="GO:0009088">
    <property type="term" value="P:threonine biosynthetic process"/>
    <property type="evidence" value="ECO:0007669"/>
    <property type="project" value="UniProtKB-KW"/>
</dbReference>
<dbReference type="InterPro" id="IPR001341">
    <property type="entry name" value="Asp_kinase"/>
</dbReference>
<dbReference type="GO" id="GO:0009089">
    <property type="term" value="P:lysine biosynthetic process via diaminopimelate"/>
    <property type="evidence" value="ECO:0007669"/>
    <property type="project" value="InterPro"/>
</dbReference>
<dbReference type="PIRSF" id="PIRSF000726">
    <property type="entry name" value="Asp_kin"/>
    <property type="match status" value="1"/>
</dbReference>
<dbReference type="PANTHER" id="PTHR21499">
    <property type="entry name" value="ASPARTATE KINASE"/>
    <property type="match status" value="1"/>
</dbReference>
<dbReference type="PROSITE" id="PS51671">
    <property type="entry name" value="ACT"/>
    <property type="match status" value="1"/>
</dbReference>
<dbReference type="InterPro" id="IPR005260">
    <property type="entry name" value="Asp_kin_monofn"/>
</dbReference>
<evidence type="ECO:0000256" key="12">
    <source>
        <dbReference type="ARBA" id="ARBA00055502"/>
    </source>
</evidence>
<keyword evidence="7" id="KW-0791">Threonine biosynthesis</keyword>
<evidence type="ECO:0000256" key="10">
    <source>
        <dbReference type="ARBA" id="ARBA00022840"/>
    </source>
</evidence>
<dbReference type="EMBL" id="BTGC01000008">
    <property type="protein sequence ID" value="GMM51897.1"/>
    <property type="molecule type" value="Genomic_DNA"/>
</dbReference>
<evidence type="ECO:0000313" key="16">
    <source>
        <dbReference type="Proteomes" id="UP001362899"/>
    </source>
</evidence>
<dbReference type="InterPro" id="IPR054352">
    <property type="entry name" value="ACT_Aspartokinase"/>
</dbReference>
<evidence type="ECO:0000256" key="1">
    <source>
        <dbReference type="ARBA" id="ARBA00004986"/>
    </source>
</evidence>
<dbReference type="Proteomes" id="UP001362899">
    <property type="component" value="Unassembled WGS sequence"/>
</dbReference>
<comment type="pathway">
    <text evidence="2">Amino-acid biosynthesis; L-threonine biosynthesis; L-threonine from L-aspartate: step 1/5.</text>
</comment>
<dbReference type="InterPro" id="IPR001048">
    <property type="entry name" value="Asp/Glu/Uridylate_kinase"/>
</dbReference>
<dbReference type="NCBIfam" id="TIGR00657">
    <property type="entry name" value="asp_kinases"/>
    <property type="match status" value="1"/>
</dbReference>
<dbReference type="Gene3D" id="3.40.1160.10">
    <property type="entry name" value="Acetylglutamate kinase-like"/>
    <property type="match status" value="1"/>
</dbReference>
<keyword evidence="9 13" id="KW-0418">Kinase</keyword>
<keyword evidence="10" id="KW-0067">ATP-binding</keyword>
<dbReference type="AlphaFoldDB" id="A0AAV5RLE0"/>
<dbReference type="Pfam" id="PF22468">
    <property type="entry name" value="ACT_9"/>
    <property type="match status" value="1"/>
</dbReference>
<dbReference type="FunFam" id="3.30.2130.10:FF:000001">
    <property type="entry name" value="Bifunctional aspartokinase/homoserine dehydrogenase"/>
    <property type="match status" value="1"/>
</dbReference>
<dbReference type="InterPro" id="IPR018042">
    <property type="entry name" value="Aspartate_kinase_CS"/>
</dbReference>
<comment type="similarity">
    <text evidence="3 13">Belongs to the aspartokinase family.</text>
</comment>
<dbReference type="GO" id="GO:0005524">
    <property type="term" value="F:ATP binding"/>
    <property type="evidence" value="ECO:0007669"/>
    <property type="project" value="UniProtKB-KW"/>
</dbReference>
<dbReference type="Gene3D" id="3.30.2130.10">
    <property type="entry name" value="VC0802-like"/>
    <property type="match status" value="1"/>
</dbReference>
<dbReference type="InterPro" id="IPR045865">
    <property type="entry name" value="ACT-like_dom_sf"/>
</dbReference>